<protein>
    <submittedName>
        <fullName evidence="2">Helix-turn-helix transcriptional regulator</fullName>
    </submittedName>
</protein>
<sequence length="263" mass="29024">MPRSELGEFLMTRRAKVTPEAVGMPAAGERRVPGLRRDEVAALAEVSVDYYRRLEQGKETRPSEVVLAGLSRALRLTGAEERHLYALAGTARRLDEEATVQPVPTELLGLMDSWSDSGAIVLDPVLDVLALNARAQELFSGFEETANLLEMVLLDPEGRRFFVDWEASAEATVANLRASADFAVAPARLRELLDRLEAESPEFPGLWARHDVRPKTHETKVLRHPARGLLSIDFHAFDVASVPGYQLLVYREKEAEAGAGTTP</sequence>
<name>A0ABY6YFX0_9ACTN</name>
<evidence type="ECO:0000313" key="2">
    <source>
        <dbReference type="EMBL" id="WAE71139.1"/>
    </source>
</evidence>
<accession>A0ABY6YFX0</accession>
<dbReference type="Gene3D" id="3.30.450.180">
    <property type="match status" value="1"/>
</dbReference>
<dbReference type="SUPFAM" id="SSF47413">
    <property type="entry name" value="lambda repressor-like DNA-binding domains"/>
    <property type="match status" value="1"/>
</dbReference>
<keyword evidence="3" id="KW-1185">Reference proteome</keyword>
<organism evidence="2 3">
    <name type="scientific">Streptomonospora nanhaiensis</name>
    <dbReference type="NCBI Taxonomy" id="1323731"/>
    <lineage>
        <taxon>Bacteria</taxon>
        <taxon>Bacillati</taxon>
        <taxon>Actinomycetota</taxon>
        <taxon>Actinomycetes</taxon>
        <taxon>Streptosporangiales</taxon>
        <taxon>Nocardiopsidaceae</taxon>
        <taxon>Streptomonospora</taxon>
    </lineage>
</organism>
<dbReference type="PANTHER" id="PTHR35010:SF2">
    <property type="entry name" value="BLL4672 PROTEIN"/>
    <property type="match status" value="1"/>
</dbReference>
<dbReference type="Pfam" id="PF17765">
    <property type="entry name" value="MLTR_LBD"/>
    <property type="match status" value="1"/>
</dbReference>
<dbReference type="RefSeq" id="WP_267944942.1">
    <property type="nucleotide sequence ID" value="NZ_CP113264.1"/>
</dbReference>
<evidence type="ECO:0000259" key="1">
    <source>
        <dbReference type="Pfam" id="PF17765"/>
    </source>
</evidence>
<proteinExistence type="predicted"/>
<dbReference type="Proteomes" id="UP001156498">
    <property type="component" value="Chromosome"/>
</dbReference>
<evidence type="ECO:0000313" key="3">
    <source>
        <dbReference type="Proteomes" id="UP001156498"/>
    </source>
</evidence>
<dbReference type="InterPro" id="IPR010982">
    <property type="entry name" value="Lambda_DNA-bd_dom_sf"/>
</dbReference>
<dbReference type="PANTHER" id="PTHR35010">
    <property type="entry name" value="BLL4672 PROTEIN-RELATED"/>
    <property type="match status" value="1"/>
</dbReference>
<dbReference type="InterPro" id="IPR041413">
    <property type="entry name" value="MLTR_LBD"/>
</dbReference>
<dbReference type="InterPro" id="IPR001387">
    <property type="entry name" value="Cro/C1-type_HTH"/>
</dbReference>
<reference evidence="2 3" key="1">
    <citation type="journal article" date="2013" name="Int. J. Syst. Evol. Microbiol.">
        <title>Description of Streptomonospora sediminis sp. nov. and Streptomonospora nanhaiensis sp. nov., and reclassification of Nocardiopsis arabia Hozzein &amp; Goodfellow 2008 as Streptomonospora arabica comb. nov. and emended description of the genus Streptomonospora.</title>
        <authorList>
            <person name="Zhang D.F."/>
            <person name="Pan H.Q."/>
            <person name="He J."/>
            <person name="Zhang X.M."/>
            <person name="Zhang Y.G."/>
            <person name="Klenk H.P."/>
            <person name="Hu J.C."/>
            <person name="Li W.J."/>
        </authorList>
    </citation>
    <scope>NUCLEOTIDE SEQUENCE [LARGE SCALE GENOMIC DNA]</scope>
    <source>
        <strain evidence="2 3">12A09</strain>
    </source>
</reference>
<dbReference type="Pfam" id="PF13560">
    <property type="entry name" value="HTH_31"/>
    <property type="match status" value="1"/>
</dbReference>
<feature type="domain" description="MmyB-like transcription regulator ligand binding" evidence="1">
    <location>
        <begin position="103"/>
        <end position="255"/>
    </location>
</feature>
<dbReference type="Gene3D" id="1.10.260.40">
    <property type="entry name" value="lambda repressor-like DNA-binding domains"/>
    <property type="match status" value="1"/>
</dbReference>
<gene>
    <name evidence="2" type="ORF">OUQ99_18080</name>
</gene>
<dbReference type="CDD" id="cd00093">
    <property type="entry name" value="HTH_XRE"/>
    <property type="match status" value="1"/>
</dbReference>
<dbReference type="EMBL" id="CP113264">
    <property type="protein sequence ID" value="WAE71139.1"/>
    <property type="molecule type" value="Genomic_DNA"/>
</dbReference>